<reference evidence="2" key="1">
    <citation type="submission" date="2021-11" db="EMBL/GenBank/DDBJ databases">
        <title>BS-T2-15 a new species belonging to the Comamonadaceae family isolated from the soil of a French oak forest.</title>
        <authorList>
            <person name="Mieszkin S."/>
            <person name="Alain K."/>
        </authorList>
    </citation>
    <scope>NUCLEOTIDE SEQUENCE</scope>
    <source>
        <strain evidence="2">BS-T2-15</strain>
    </source>
</reference>
<dbReference type="PANTHER" id="PTHR48100:SF1">
    <property type="entry name" value="HISTIDINE PHOSPHATASE FAMILY PROTEIN-RELATED"/>
    <property type="match status" value="1"/>
</dbReference>
<dbReference type="EMBL" id="JAJLJH010000002">
    <property type="protein sequence ID" value="MCK9686073.1"/>
    <property type="molecule type" value="Genomic_DNA"/>
</dbReference>
<sequence>MRHGSVDYFTADGTPVPPHTVPLNDAGRAQADAAGALFAAAGVRFDRVLVSGLARTVETARRVLAAAGQDTAIAHDPRLEEIRPGRLDSIPREQLRAAFTGVFSAAADVETLRFLGGETVGAMMDRCLPAFDELLADPSWHCALLVLHGGINRALLGHALTGGRTFLGRLEQSPACINVLDIGAGDIVVRGTNLAPTQWLHERERYTTMEKLLAQYLRAGDIPV</sequence>
<accession>A0A9X2BYX8</accession>
<dbReference type="SMART" id="SM00855">
    <property type="entry name" value="PGAM"/>
    <property type="match status" value="1"/>
</dbReference>
<evidence type="ECO:0000313" key="2">
    <source>
        <dbReference type="EMBL" id="MCK9686073.1"/>
    </source>
</evidence>
<organism evidence="2 3">
    <name type="scientific">Scleromatobacter humisilvae</name>
    <dbReference type="NCBI Taxonomy" id="2897159"/>
    <lineage>
        <taxon>Bacteria</taxon>
        <taxon>Pseudomonadati</taxon>
        <taxon>Pseudomonadota</taxon>
        <taxon>Betaproteobacteria</taxon>
        <taxon>Burkholderiales</taxon>
        <taxon>Sphaerotilaceae</taxon>
        <taxon>Scleromatobacter</taxon>
    </lineage>
</organism>
<dbReference type="CDD" id="cd07067">
    <property type="entry name" value="HP_PGM_like"/>
    <property type="match status" value="1"/>
</dbReference>
<dbReference type="Proteomes" id="UP001139353">
    <property type="component" value="Unassembled WGS sequence"/>
</dbReference>
<dbReference type="AlphaFoldDB" id="A0A9X2BYX8"/>
<protein>
    <submittedName>
        <fullName evidence="2">Histidine phosphatase family protein</fullName>
    </submittedName>
</protein>
<keyword evidence="3" id="KW-1185">Reference proteome</keyword>
<dbReference type="PANTHER" id="PTHR48100">
    <property type="entry name" value="BROAD-SPECIFICITY PHOSPHATASE YOR283W-RELATED"/>
    <property type="match status" value="1"/>
</dbReference>
<dbReference type="InterPro" id="IPR029033">
    <property type="entry name" value="His_PPase_superfam"/>
</dbReference>
<dbReference type="Gene3D" id="3.40.50.1240">
    <property type="entry name" value="Phosphoglycerate mutase-like"/>
    <property type="match status" value="1"/>
</dbReference>
<dbReference type="GO" id="GO:0005737">
    <property type="term" value="C:cytoplasm"/>
    <property type="evidence" value="ECO:0007669"/>
    <property type="project" value="TreeGrafter"/>
</dbReference>
<comment type="caution">
    <text evidence="2">The sequence shown here is derived from an EMBL/GenBank/DDBJ whole genome shotgun (WGS) entry which is preliminary data.</text>
</comment>
<evidence type="ECO:0000256" key="1">
    <source>
        <dbReference type="PIRSR" id="PIRSR613078-2"/>
    </source>
</evidence>
<dbReference type="Pfam" id="PF00300">
    <property type="entry name" value="His_Phos_1"/>
    <property type="match status" value="1"/>
</dbReference>
<evidence type="ECO:0000313" key="3">
    <source>
        <dbReference type="Proteomes" id="UP001139353"/>
    </source>
</evidence>
<gene>
    <name evidence="2" type="ORF">LPC04_10180</name>
</gene>
<name>A0A9X2BYX8_9BURK</name>
<dbReference type="GO" id="GO:0016791">
    <property type="term" value="F:phosphatase activity"/>
    <property type="evidence" value="ECO:0007669"/>
    <property type="project" value="TreeGrafter"/>
</dbReference>
<dbReference type="InterPro" id="IPR050275">
    <property type="entry name" value="PGM_Phosphatase"/>
</dbReference>
<dbReference type="RefSeq" id="WP_275682656.1">
    <property type="nucleotide sequence ID" value="NZ_JAJLJH010000002.1"/>
</dbReference>
<proteinExistence type="predicted"/>
<dbReference type="SUPFAM" id="SSF53254">
    <property type="entry name" value="Phosphoglycerate mutase-like"/>
    <property type="match status" value="1"/>
</dbReference>
<feature type="binding site" evidence="1">
    <location>
        <position position="55"/>
    </location>
    <ligand>
        <name>substrate</name>
    </ligand>
</feature>
<dbReference type="InterPro" id="IPR013078">
    <property type="entry name" value="His_Pase_superF_clade-1"/>
</dbReference>